<dbReference type="AlphaFoldDB" id="X0WKK7"/>
<organism evidence="1">
    <name type="scientific">marine sediment metagenome</name>
    <dbReference type="NCBI Taxonomy" id="412755"/>
    <lineage>
        <taxon>unclassified sequences</taxon>
        <taxon>metagenomes</taxon>
        <taxon>ecological metagenomes</taxon>
    </lineage>
</organism>
<dbReference type="EMBL" id="BARS01024970">
    <property type="protein sequence ID" value="GAG13231.1"/>
    <property type="molecule type" value="Genomic_DNA"/>
</dbReference>
<proteinExistence type="predicted"/>
<gene>
    <name evidence="1" type="ORF">S01H1_39547</name>
</gene>
<reference evidence="1" key="1">
    <citation type="journal article" date="2014" name="Front. Microbiol.">
        <title>High frequency of phylogenetically diverse reductive dehalogenase-homologous genes in deep subseafloor sedimentary metagenomes.</title>
        <authorList>
            <person name="Kawai M."/>
            <person name="Futagami T."/>
            <person name="Toyoda A."/>
            <person name="Takaki Y."/>
            <person name="Nishi S."/>
            <person name="Hori S."/>
            <person name="Arai W."/>
            <person name="Tsubouchi T."/>
            <person name="Morono Y."/>
            <person name="Uchiyama I."/>
            <person name="Ito T."/>
            <person name="Fujiyama A."/>
            <person name="Inagaki F."/>
            <person name="Takami H."/>
        </authorList>
    </citation>
    <scope>NUCLEOTIDE SEQUENCE</scope>
    <source>
        <strain evidence="1">Expedition CK06-06</strain>
    </source>
</reference>
<name>X0WKK7_9ZZZZ</name>
<feature type="non-terminal residue" evidence="1">
    <location>
        <position position="1"/>
    </location>
</feature>
<sequence>EGVDIDGKRMLAKLLEFGESYFEAGTTLGTGSTQIALVSAGDGNNNTDVSTVGGAPYNTITTTEGYQTLDFNNGAGAQPFALSYGFGSASSLQTYERLKYIQRRGTAETLFGRDAQLFTGVNLNFAYDVESADFTEPEQLVWGTEIVYSGQAVSNFIVGEVVQFVGTGAIGRVLYDDDGGTAGTIILAMDGSTLPLNTDTLLGVTSGTTADVDTVVDNTAAGTAYLYALNDGGTTGNMYCQLLTGTIPADDQEVYGGTSKENVSVNEA</sequence>
<evidence type="ECO:0000313" key="1">
    <source>
        <dbReference type="EMBL" id="GAG13231.1"/>
    </source>
</evidence>
<comment type="caution">
    <text evidence="1">The sequence shown here is derived from an EMBL/GenBank/DDBJ whole genome shotgun (WGS) entry which is preliminary data.</text>
</comment>
<feature type="non-terminal residue" evidence="1">
    <location>
        <position position="268"/>
    </location>
</feature>
<protein>
    <submittedName>
        <fullName evidence="1">Uncharacterized protein</fullName>
    </submittedName>
</protein>
<accession>X0WKK7</accession>